<evidence type="ECO:0000313" key="3">
    <source>
        <dbReference type="Proteomes" id="UP000320801"/>
    </source>
</evidence>
<protein>
    <recommendedName>
        <fullName evidence="4">DivIVA domain-containing protein</fullName>
    </recommendedName>
</protein>
<feature type="coiled-coil region" evidence="1">
    <location>
        <begin position="30"/>
        <end position="64"/>
    </location>
</feature>
<sequence>MNNKEKLLTKFSKISREFNGYNVAQTYSFINELVNLIEELEAQNESLNKELKNHINEIKELKNIQSKTEFEKNIGK</sequence>
<gene>
    <name evidence="2" type="ORF">E1I18_01900</name>
</gene>
<accession>A0A507SKQ3</accession>
<dbReference type="RefSeq" id="WP_141483910.1">
    <property type="nucleotide sequence ID" value="NZ_SMDN01000006.1"/>
</dbReference>
<reference evidence="2 3" key="1">
    <citation type="submission" date="2019-03" db="EMBL/GenBank/DDBJ databases">
        <title>Characterization of a novel Mycoplasma cynos real-time PCR assay.</title>
        <authorList>
            <person name="Tallmadge R.L."/>
            <person name="Mitchell P.K."/>
            <person name="Goodman L."/>
        </authorList>
    </citation>
    <scope>NUCLEOTIDE SEQUENCE [LARGE SCALE GENOMIC DNA]</scope>
    <source>
        <strain evidence="2 3">1642</strain>
    </source>
</reference>
<name>A0A507SKQ3_9BACT</name>
<organism evidence="2 3">
    <name type="scientific">Mycoplasmopsis mucosicanis</name>
    <dbReference type="NCBI Taxonomy" id="458208"/>
    <lineage>
        <taxon>Bacteria</taxon>
        <taxon>Bacillati</taxon>
        <taxon>Mycoplasmatota</taxon>
        <taxon>Mycoplasmoidales</taxon>
        <taxon>Metamycoplasmataceae</taxon>
        <taxon>Mycoplasmopsis</taxon>
    </lineage>
</organism>
<proteinExistence type="predicted"/>
<evidence type="ECO:0000256" key="1">
    <source>
        <dbReference type="SAM" id="Coils"/>
    </source>
</evidence>
<dbReference type="AlphaFoldDB" id="A0A507SKQ3"/>
<dbReference type="OrthoDB" id="400746at2"/>
<dbReference type="NCBIfam" id="NF045995">
    <property type="entry name" value="MAG0865_DivIVA"/>
    <property type="match status" value="1"/>
</dbReference>
<dbReference type="Proteomes" id="UP000320801">
    <property type="component" value="Unassembled WGS sequence"/>
</dbReference>
<comment type="caution">
    <text evidence="2">The sequence shown here is derived from an EMBL/GenBank/DDBJ whole genome shotgun (WGS) entry which is preliminary data.</text>
</comment>
<keyword evidence="1" id="KW-0175">Coiled coil</keyword>
<evidence type="ECO:0000313" key="2">
    <source>
        <dbReference type="EMBL" id="TQC51526.1"/>
    </source>
</evidence>
<evidence type="ECO:0008006" key="4">
    <source>
        <dbReference type="Google" id="ProtNLM"/>
    </source>
</evidence>
<keyword evidence="3" id="KW-1185">Reference proteome</keyword>
<dbReference type="EMBL" id="SMDN01000006">
    <property type="protein sequence ID" value="TQC51526.1"/>
    <property type="molecule type" value="Genomic_DNA"/>
</dbReference>